<organism evidence="6 7">
    <name type="scientific">Teichococcus aestuarii</name>
    <dbReference type="NCBI Taxonomy" id="568898"/>
    <lineage>
        <taxon>Bacteria</taxon>
        <taxon>Pseudomonadati</taxon>
        <taxon>Pseudomonadota</taxon>
        <taxon>Alphaproteobacteria</taxon>
        <taxon>Acetobacterales</taxon>
        <taxon>Roseomonadaceae</taxon>
        <taxon>Roseomonas</taxon>
    </lineage>
</organism>
<evidence type="ECO:0000256" key="4">
    <source>
        <dbReference type="ARBA" id="ARBA00023136"/>
    </source>
</evidence>
<dbReference type="InterPro" id="IPR051788">
    <property type="entry name" value="MFS_Transporter"/>
</dbReference>
<feature type="transmembrane region" description="Helical" evidence="5">
    <location>
        <begin position="361"/>
        <end position="381"/>
    </location>
</feature>
<dbReference type="PANTHER" id="PTHR23514:SF13">
    <property type="entry name" value="INNER MEMBRANE PROTEIN YBJJ"/>
    <property type="match status" value="1"/>
</dbReference>
<keyword evidence="2 5" id="KW-0812">Transmembrane</keyword>
<feature type="transmembrane region" description="Helical" evidence="5">
    <location>
        <begin position="46"/>
        <end position="68"/>
    </location>
</feature>
<keyword evidence="4 5" id="KW-0472">Membrane</keyword>
<gene>
    <name evidence="6" type="ORF">CR165_02080</name>
</gene>
<dbReference type="Gene3D" id="1.20.1250.20">
    <property type="entry name" value="MFS general substrate transporter like domains"/>
    <property type="match status" value="2"/>
</dbReference>
<evidence type="ECO:0000256" key="1">
    <source>
        <dbReference type="ARBA" id="ARBA00004141"/>
    </source>
</evidence>
<feature type="transmembrane region" description="Helical" evidence="5">
    <location>
        <begin position="12"/>
        <end position="34"/>
    </location>
</feature>
<keyword evidence="3 5" id="KW-1133">Transmembrane helix</keyword>
<dbReference type="InterPro" id="IPR011701">
    <property type="entry name" value="MFS"/>
</dbReference>
<dbReference type="PANTHER" id="PTHR23514">
    <property type="entry name" value="BYPASS OF STOP CODON PROTEIN 6"/>
    <property type="match status" value="1"/>
</dbReference>
<feature type="transmembrane region" description="Helical" evidence="5">
    <location>
        <begin position="100"/>
        <end position="119"/>
    </location>
</feature>
<dbReference type="EMBL" id="PDOA01000001">
    <property type="protein sequence ID" value="PWC30901.1"/>
    <property type="molecule type" value="Genomic_DNA"/>
</dbReference>
<accession>A0A2U1VAE2</accession>
<dbReference type="GO" id="GO:0022857">
    <property type="term" value="F:transmembrane transporter activity"/>
    <property type="evidence" value="ECO:0007669"/>
    <property type="project" value="InterPro"/>
</dbReference>
<feature type="transmembrane region" description="Helical" evidence="5">
    <location>
        <begin position="75"/>
        <end position="94"/>
    </location>
</feature>
<dbReference type="Proteomes" id="UP000245048">
    <property type="component" value="Unassembled WGS sequence"/>
</dbReference>
<reference evidence="7" key="1">
    <citation type="submission" date="2017-10" db="EMBL/GenBank/DDBJ databases">
        <authorList>
            <person name="Toshchakov S.V."/>
            <person name="Goeva M.A."/>
        </authorList>
    </citation>
    <scope>NUCLEOTIDE SEQUENCE [LARGE SCALE GENOMIC DNA]</scope>
    <source>
        <strain evidence="7">JR1/69-1-13</strain>
    </source>
</reference>
<evidence type="ECO:0000313" key="6">
    <source>
        <dbReference type="EMBL" id="PWC30901.1"/>
    </source>
</evidence>
<feature type="transmembrane region" description="Helical" evidence="5">
    <location>
        <begin position="167"/>
        <end position="190"/>
    </location>
</feature>
<feature type="transmembrane region" description="Helical" evidence="5">
    <location>
        <begin position="333"/>
        <end position="355"/>
    </location>
</feature>
<dbReference type="SUPFAM" id="SSF103473">
    <property type="entry name" value="MFS general substrate transporter"/>
    <property type="match status" value="1"/>
</dbReference>
<dbReference type="Pfam" id="PF07690">
    <property type="entry name" value="MFS_1"/>
    <property type="match status" value="1"/>
</dbReference>
<protein>
    <submittedName>
        <fullName evidence="6">MFS transporter</fullName>
    </submittedName>
</protein>
<dbReference type="AlphaFoldDB" id="A0A2U1VAE2"/>
<name>A0A2U1VAE2_9PROT</name>
<dbReference type="OrthoDB" id="9810941at2"/>
<dbReference type="GO" id="GO:0016020">
    <property type="term" value="C:membrane"/>
    <property type="evidence" value="ECO:0007669"/>
    <property type="project" value="UniProtKB-SubCell"/>
</dbReference>
<feature type="transmembrane region" description="Helical" evidence="5">
    <location>
        <begin position="300"/>
        <end position="321"/>
    </location>
</feature>
<evidence type="ECO:0000256" key="2">
    <source>
        <dbReference type="ARBA" id="ARBA00022692"/>
    </source>
</evidence>
<proteinExistence type="predicted"/>
<comment type="caution">
    <text evidence="6">The sequence shown here is derived from an EMBL/GenBank/DDBJ whole genome shotgun (WGS) entry which is preliminary data.</text>
</comment>
<dbReference type="RefSeq" id="WP_109515472.1">
    <property type="nucleotide sequence ID" value="NZ_PDOA01000001.1"/>
</dbReference>
<comment type="subcellular location">
    <subcellularLocation>
        <location evidence="1">Membrane</location>
        <topology evidence="1">Multi-pass membrane protein</topology>
    </subcellularLocation>
</comment>
<dbReference type="CDD" id="cd17393">
    <property type="entry name" value="MFS_MosC_like"/>
    <property type="match status" value="1"/>
</dbReference>
<sequence>MPIPPDPRAARLAIRLVFLANGAVLAGWAPLVPLAKARLGLDEGQLGLVLLALGAGAILAMPLAGMLIARHGSRAVSIAAGLAFAALLPLLALAPDSPALGAPLLALALFAFGAANGLMDVAMNAQAVAVEAKGTRPIMSSIHGIFSIGGLLGAVSVSLLLRAGLSPVAAALALGMAAMALLAAQARALLPRAEDRPGDGHGFALPRGPVLAFGLLCFIMLLAEGSMIDWSAVYLVQQRGMEVALAGLGFGAFSVAMAAARLSGDALNARLGPVRLLRGGALLAALGLAVVVVLPQAWGALLGFVLVGLGIGNAVPLLFSAAGRLPGVAPGTAIAAVATLGYAGLLAGPALIGFAARLTSLPVALAGVALLVLAVAAWAGIARNEAGR</sequence>
<dbReference type="InterPro" id="IPR036259">
    <property type="entry name" value="MFS_trans_sf"/>
</dbReference>
<feature type="transmembrane region" description="Helical" evidence="5">
    <location>
        <begin position="140"/>
        <end position="161"/>
    </location>
</feature>
<evidence type="ECO:0000313" key="7">
    <source>
        <dbReference type="Proteomes" id="UP000245048"/>
    </source>
</evidence>
<feature type="transmembrane region" description="Helical" evidence="5">
    <location>
        <begin position="202"/>
        <end position="223"/>
    </location>
</feature>
<feature type="transmembrane region" description="Helical" evidence="5">
    <location>
        <begin position="243"/>
        <end position="264"/>
    </location>
</feature>
<feature type="transmembrane region" description="Helical" evidence="5">
    <location>
        <begin position="276"/>
        <end position="294"/>
    </location>
</feature>
<evidence type="ECO:0000256" key="5">
    <source>
        <dbReference type="SAM" id="Phobius"/>
    </source>
</evidence>
<keyword evidence="7" id="KW-1185">Reference proteome</keyword>
<evidence type="ECO:0000256" key="3">
    <source>
        <dbReference type="ARBA" id="ARBA00022989"/>
    </source>
</evidence>